<organism evidence="1 2">
    <name type="scientific">Ovis ammon polii x Ovis aries</name>
    <dbReference type="NCBI Taxonomy" id="2918886"/>
    <lineage>
        <taxon>Eukaryota</taxon>
        <taxon>Metazoa</taxon>
        <taxon>Chordata</taxon>
        <taxon>Craniata</taxon>
        <taxon>Vertebrata</taxon>
        <taxon>Euteleostomi</taxon>
        <taxon>Mammalia</taxon>
        <taxon>Eutheria</taxon>
        <taxon>Laurasiatheria</taxon>
        <taxon>Artiodactyla</taxon>
        <taxon>Ruminantia</taxon>
        <taxon>Pecora</taxon>
        <taxon>Bovidae</taxon>
        <taxon>Caprinae</taxon>
        <taxon>Ovis</taxon>
    </lineage>
</organism>
<sequence length="307" mass="35063">MIETLAHKLDEKSKKLMELHRQNLNLQEVLKEAANYSGPCPQDWLWHEENCYQFSSGSFNWEKSQENCLSLDAHLLKINSTDELAVVLGERRKLSDAVSIQELSRTMEYQSSVENLDEDGYTQLDFSSRSITRRSVVSEKGLCAASSRWRLIAVTLGIVCSVLLVITVVLSTLGVFSSACPPNWITCEDSCYLFNTLLDSWDGSKRRCFQLGSNLLKIDSSKELEFISRRVSSQPDHSFWIGLSRRRTEEPWLWEDGSTLLSNLFQIRSTVTEKDSSHNCAWIHVSDIYNQLCSVHSYSICEKKLSI</sequence>
<keyword evidence="2" id="KW-1185">Reference proteome</keyword>
<gene>
    <name evidence="1" type="ORF">MJG53_004108</name>
</gene>
<name>A0ACB9V8S3_9CETA</name>
<comment type="caution">
    <text evidence="1">The sequence shown here is derived from an EMBL/GenBank/DDBJ whole genome shotgun (WGS) entry which is preliminary data.</text>
</comment>
<proteinExistence type="predicted"/>
<accession>A0ACB9V8S3</accession>
<dbReference type="EMBL" id="CM043028">
    <property type="protein sequence ID" value="KAI4586321.1"/>
    <property type="molecule type" value="Genomic_DNA"/>
</dbReference>
<evidence type="ECO:0000313" key="1">
    <source>
        <dbReference type="EMBL" id="KAI4586321.1"/>
    </source>
</evidence>
<dbReference type="Proteomes" id="UP001057279">
    <property type="component" value="Linkage Group LG03"/>
</dbReference>
<evidence type="ECO:0000313" key="2">
    <source>
        <dbReference type="Proteomes" id="UP001057279"/>
    </source>
</evidence>
<protein>
    <submittedName>
        <fullName evidence="1">Uncharacterized protein</fullName>
    </submittedName>
</protein>
<reference evidence="1" key="1">
    <citation type="submission" date="2022-03" db="EMBL/GenBank/DDBJ databases">
        <title>Genomic analyses of argali, domestic sheep and their hybrids provide insights into chromosomal evolution, heterosis and genetic basis of agronomic traits.</title>
        <authorList>
            <person name="Li M."/>
        </authorList>
    </citation>
    <scope>NUCLEOTIDE SEQUENCE</scope>
    <source>
        <strain evidence="1">F1 hybrid</strain>
    </source>
</reference>